<comment type="caution">
    <text evidence="2">The sequence shown here is derived from an EMBL/GenBank/DDBJ whole genome shotgun (WGS) entry which is preliminary data.</text>
</comment>
<evidence type="ECO:0000313" key="3">
    <source>
        <dbReference type="Proteomes" id="UP000663854"/>
    </source>
</evidence>
<organism evidence="2 3">
    <name type="scientific">Rotaria sordida</name>
    <dbReference type="NCBI Taxonomy" id="392033"/>
    <lineage>
        <taxon>Eukaryota</taxon>
        <taxon>Metazoa</taxon>
        <taxon>Spiralia</taxon>
        <taxon>Gnathifera</taxon>
        <taxon>Rotifera</taxon>
        <taxon>Eurotatoria</taxon>
        <taxon>Bdelloidea</taxon>
        <taxon>Philodinida</taxon>
        <taxon>Philodinidae</taxon>
        <taxon>Rotaria</taxon>
    </lineage>
</organism>
<keyword evidence="4" id="KW-1185">Reference proteome</keyword>
<proteinExistence type="predicted"/>
<dbReference type="EMBL" id="CAJNOH010000043">
    <property type="protein sequence ID" value="CAF0801190.1"/>
    <property type="molecule type" value="Genomic_DNA"/>
</dbReference>
<dbReference type="Proteomes" id="UP000663870">
    <property type="component" value="Unassembled WGS sequence"/>
</dbReference>
<accession>A0A813SVZ2</accession>
<sequence length="553" mass="64714">MGIAVTEFYYAHLLQPNIRNRLISLCISHTLAIDNGLWLASNISAFINLRHLSLIDIKRSCFELMLNTSASNTSLVIFNVHYTEYYRAAYTFKDVPEGAYYKRIFRLFPLLRVCHLRFWRYIYDTLDSQIVLPLNKPFIPIETNHSNLQSFVLRECSPAFLSHLLQYYPQLEELTFDLSTPWLPDKHPLLNNYKNQISRIDKRLVPNLRRLKITLKYDTNAMDLLDQLFDHNVLFSLTKFTLEGMVTGPNVVSKLLSMLCHQCSYTYIVRWIVKTTISLSNTSSILLNTLQQLKGRIPIELELCLYNDSYSIKAFTLPRKDKSLYAYKYVNKNIVHVQSHWPYSLSRALNNRLTCINQITLDGRYSQTNDECLSYLLTIVSCQQITSLTIDDPFDLCQLRLLLSKTIHLRTLELLYYFDYDLDDERNKQNVIKLFNDTSLCNILMSNGLKKLHFYTDWQYPDIIGIVSLIVKQLPHLEIIELNCHDGSQVPETLHILINGLPKLNFIIFHTLLTGENEQKSKMRDLPNRCKRAYRLENLRELAHATILHVWLQ</sequence>
<dbReference type="Proteomes" id="UP000663854">
    <property type="component" value="Unassembled WGS sequence"/>
</dbReference>
<dbReference type="EMBL" id="CAJNOL010000019">
    <property type="protein sequence ID" value="CAF0751189.1"/>
    <property type="molecule type" value="Genomic_DNA"/>
</dbReference>
<evidence type="ECO:0000313" key="4">
    <source>
        <dbReference type="Proteomes" id="UP000663870"/>
    </source>
</evidence>
<gene>
    <name evidence="1" type="ORF">JXQ802_LOCUS1683</name>
    <name evidence="2" type="ORF">PYM288_LOCUS4614</name>
</gene>
<reference evidence="2" key="1">
    <citation type="submission" date="2021-02" db="EMBL/GenBank/DDBJ databases">
        <authorList>
            <person name="Nowell W R."/>
        </authorList>
    </citation>
    <scope>NUCLEOTIDE SEQUENCE</scope>
</reference>
<protein>
    <submittedName>
        <fullName evidence="2">Uncharacterized protein</fullName>
    </submittedName>
</protein>
<name>A0A813SVZ2_9BILA</name>
<dbReference type="AlphaFoldDB" id="A0A813SVZ2"/>
<evidence type="ECO:0000313" key="1">
    <source>
        <dbReference type="EMBL" id="CAF0751189.1"/>
    </source>
</evidence>
<evidence type="ECO:0000313" key="2">
    <source>
        <dbReference type="EMBL" id="CAF0801190.1"/>
    </source>
</evidence>